<protein>
    <submittedName>
        <fullName evidence="2">Uncharacterized protein</fullName>
    </submittedName>
</protein>
<accession>A0ABT2CBJ4</accession>
<dbReference type="Proteomes" id="UP001431313">
    <property type="component" value="Unassembled WGS sequence"/>
</dbReference>
<gene>
    <name evidence="2" type="ORF">NX801_03700</name>
</gene>
<feature type="region of interest" description="Disordered" evidence="1">
    <location>
        <begin position="77"/>
        <end position="105"/>
    </location>
</feature>
<name>A0ABT2CBJ4_9ACTN</name>
<comment type="caution">
    <text evidence="2">The sequence shown here is derived from an EMBL/GenBank/DDBJ whole genome shotgun (WGS) entry which is preliminary data.</text>
</comment>
<evidence type="ECO:0000256" key="1">
    <source>
        <dbReference type="SAM" id="MobiDB-lite"/>
    </source>
</evidence>
<dbReference type="EMBL" id="JANUGQ010000002">
    <property type="protein sequence ID" value="MCS0634775.1"/>
    <property type="molecule type" value="Genomic_DNA"/>
</dbReference>
<organism evidence="2 3">
    <name type="scientific">Streptomyces pyxinae</name>
    <dbReference type="NCBI Taxonomy" id="2970734"/>
    <lineage>
        <taxon>Bacteria</taxon>
        <taxon>Bacillati</taxon>
        <taxon>Actinomycetota</taxon>
        <taxon>Actinomycetes</taxon>
        <taxon>Kitasatosporales</taxon>
        <taxon>Streptomycetaceae</taxon>
        <taxon>Streptomyces</taxon>
    </lineage>
</organism>
<evidence type="ECO:0000313" key="3">
    <source>
        <dbReference type="Proteomes" id="UP001431313"/>
    </source>
</evidence>
<dbReference type="RefSeq" id="WP_258785414.1">
    <property type="nucleotide sequence ID" value="NZ_JANUGQ010000002.1"/>
</dbReference>
<proteinExistence type="predicted"/>
<evidence type="ECO:0000313" key="2">
    <source>
        <dbReference type="EMBL" id="MCS0634775.1"/>
    </source>
</evidence>
<sequence>MSFLSFGTMSPRAPEGTVGHKYSPAQLKVGDLVFVDNVPFAIINMMASGRDPAQRVLWFDYLPPVTVAGSIWAYRRKPEPARTEPPKPSADSAVRVYRRTTTSSS</sequence>
<reference evidence="2" key="1">
    <citation type="submission" date="2022-08" db="EMBL/GenBank/DDBJ databases">
        <authorList>
            <person name="Somphong A."/>
            <person name="Phongsopitanun W."/>
        </authorList>
    </citation>
    <scope>NUCLEOTIDE SEQUENCE</scope>
    <source>
        <strain evidence="2">LP05-1</strain>
    </source>
</reference>
<keyword evidence="3" id="KW-1185">Reference proteome</keyword>